<evidence type="ECO:0000256" key="2">
    <source>
        <dbReference type="ARBA" id="ARBA00022840"/>
    </source>
</evidence>
<dbReference type="NCBIfam" id="NF038308">
    <property type="entry name" value="RNA_repair_RtcR"/>
    <property type="match status" value="1"/>
</dbReference>
<evidence type="ECO:0000259" key="5">
    <source>
        <dbReference type="PROSITE" id="PS50045"/>
    </source>
</evidence>
<keyword evidence="4" id="KW-1133">Transmembrane helix</keyword>
<dbReference type="HOGENOM" id="CLU_039506_0_0_6"/>
<proteinExistence type="predicted"/>
<dbReference type="InterPro" id="IPR058031">
    <property type="entry name" value="AAA_lid_NorR"/>
</dbReference>
<dbReference type="PIRSF" id="PIRSF037354">
    <property type="entry name" value="Txn_actvtr_RtcR"/>
    <property type="match status" value="1"/>
</dbReference>
<dbReference type="PANTHER" id="PTHR32071:SF14">
    <property type="entry name" value="TRANSCRIPTIONAL REGULATORY PROTEIN RTCR"/>
    <property type="match status" value="1"/>
</dbReference>
<keyword evidence="3" id="KW-0175">Coiled coil</keyword>
<gene>
    <name evidence="6" type="ORF">FPB0191_02207</name>
</gene>
<dbReference type="Gene3D" id="1.10.8.60">
    <property type="match status" value="1"/>
</dbReference>
<dbReference type="EMBL" id="CP009056">
    <property type="protein sequence ID" value="AJA46011.1"/>
    <property type="molecule type" value="Genomic_DNA"/>
</dbReference>
<evidence type="ECO:0000256" key="1">
    <source>
        <dbReference type="ARBA" id="ARBA00022741"/>
    </source>
</evidence>
<feature type="domain" description="Sigma-54 factor interaction" evidence="5">
    <location>
        <begin position="226"/>
        <end position="464"/>
    </location>
</feature>
<evidence type="ECO:0000313" key="6">
    <source>
        <dbReference type="EMBL" id="AJA46011.1"/>
    </source>
</evidence>
<evidence type="ECO:0000256" key="3">
    <source>
        <dbReference type="SAM" id="Coils"/>
    </source>
</evidence>
<dbReference type="PANTHER" id="PTHR32071">
    <property type="entry name" value="TRANSCRIPTIONAL REGULATORY PROTEIN"/>
    <property type="match status" value="1"/>
</dbReference>
<dbReference type="Pfam" id="PF00158">
    <property type="entry name" value="Sigma54_activat"/>
    <property type="match status" value="1"/>
</dbReference>
<dbReference type="InterPro" id="IPR017183">
    <property type="entry name" value="Sigma54_dep_tscrpt_act_RtcR"/>
</dbReference>
<protein>
    <submittedName>
        <fullName evidence="6">Sigma54-dependent transcription regulator</fullName>
    </submittedName>
</protein>
<dbReference type="CDD" id="cd00009">
    <property type="entry name" value="AAA"/>
    <property type="match status" value="1"/>
</dbReference>
<accession>A0A0A7S9M1</accession>
<dbReference type="Proteomes" id="UP000030901">
    <property type="component" value="Chromosome"/>
</dbReference>
<dbReference type="SMART" id="SM00382">
    <property type="entry name" value="AAA"/>
    <property type="match status" value="1"/>
</dbReference>
<keyword evidence="4" id="KW-0472">Membrane</keyword>
<dbReference type="InterPro" id="IPR002078">
    <property type="entry name" value="Sigma_54_int"/>
</dbReference>
<dbReference type="KEGG" id="fpp:FPB0191_02207"/>
<keyword evidence="7" id="KW-1185">Reference proteome</keyword>
<dbReference type="GO" id="GO:0003700">
    <property type="term" value="F:DNA-binding transcription factor activity"/>
    <property type="evidence" value="ECO:0007669"/>
    <property type="project" value="InterPro"/>
</dbReference>
<dbReference type="Gene3D" id="3.40.50.300">
    <property type="entry name" value="P-loop containing nucleotide triphosphate hydrolases"/>
    <property type="match status" value="1"/>
</dbReference>
<dbReference type="PROSITE" id="PS50045">
    <property type="entry name" value="SIGMA54_INTERACT_4"/>
    <property type="match status" value="1"/>
</dbReference>
<dbReference type="STRING" id="1267021.FPB0191_02207"/>
<dbReference type="FunFam" id="3.40.50.300:FF:001653">
    <property type="entry name" value="Transcriptional regulator RtcR"/>
    <property type="match status" value="1"/>
</dbReference>
<dbReference type="Pfam" id="PF06956">
    <property type="entry name" value="RtcR"/>
    <property type="match status" value="1"/>
</dbReference>
<evidence type="ECO:0000256" key="4">
    <source>
        <dbReference type="SAM" id="Phobius"/>
    </source>
</evidence>
<keyword evidence="1" id="KW-0547">Nucleotide-binding</keyword>
<dbReference type="Pfam" id="PF25601">
    <property type="entry name" value="AAA_lid_14"/>
    <property type="match status" value="1"/>
</dbReference>
<name>A0A0A7S9M1_FRIPE</name>
<dbReference type="InterPro" id="IPR027417">
    <property type="entry name" value="P-loop_NTPase"/>
</dbReference>
<dbReference type="InterPro" id="IPR003593">
    <property type="entry name" value="AAA+_ATPase"/>
</dbReference>
<feature type="transmembrane region" description="Helical" evidence="4">
    <location>
        <begin position="5"/>
        <end position="22"/>
    </location>
</feature>
<dbReference type="AlphaFoldDB" id="A0A0A7S9M1"/>
<keyword evidence="2" id="KW-0067">ATP-binding</keyword>
<reference evidence="6 7" key="1">
    <citation type="journal article" date="2014" name="Appl. Environ. Microbiol.">
        <title>Gut symbionts from distinct hosts exhibit genotoxic activity via divergent colibactin biosynthetic pathways.</title>
        <authorList>
            <person name="Engel P."/>
            <person name="Vizcaino M.I."/>
            <person name="Crawford J.M."/>
        </authorList>
    </citation>
    <scope>NUCLEOTIDE SEQUENCE [LARGE SCALE GENOMIC DNA]</scope>
    <source>
        <strain evidence="6 7">PEB0191</strain>
    </source>
</reference>
<organism evidence="6 7">
    <name type="scientific">Frischella perrara</name>
    <dbReference type="NCBI Taxonomy" id="1267021"/>
    <lineage>
        <taxon>Bacteria</taxon>
        <taxon>Pseudomonadati</taxon>
        <taxon>Pseudomonadota</taxon>
        <taxon>Gammaproteobacteria</taxon>
        <taxon>Orbales</taxon>
        <taxon>Orbaceae</taxon>
        <taxon>Frischella</taxon>
    </lineage>
</organism>
<dbReference type="GO" id="GO:0005524">
    <property type="term" value="F:ATP binding"/>
    <property type="evidence" value="ECO:0007669"/>
    <property type="project" value="UniProtKB-KW"/>
</dbReference>
<keyword evidence="4" id="KW-0812">Transmembrane</keyword>
<dbReference type="SUPFAM" id="SSF52540">
    <property type="entry name" value="P-loop containing nucleoside triphosphate hydrolases"/>
    <property type="match status" value="1"/>
</dbReference>
<dbReference type="InterPro" id="IPR009715">
    <property type="entry name" value="RtcR"/>
</dbReference>
<sequence length="566" mass="65155">MKIKIIIVFLIHIFYNFIYQFIKIYKAMKKNVVFGFLGNVLDQRGKGKRRWKHWRPTIDLCHQPNMPVTQLELLYFPNDYNLLCETVKDIKILSPHTEVNPIEVNIDDPWDFEQVYTFLFDISKNYTFNSEQEAYYLHITTGTHVAQICWFLLAESRYFPAKLLQMSPPKKATLIENNEIEEDDLIALTPCGIMSIIDLNLNRYDKILTRFQQYAHQATELLKSGIATRNPQFNQLIAEIEQVASRSHAPILLCGPTGAGKSFLAKQIYLLKQTNHQIKGQFVEINCATLRGDSAMSTLFGHVKGAFTGANLARTGLLKNADGGLLFLDEIGELGLDEQAMLLKAIEEKQFYPYGSDKPIQSNFQLIAGTNKDLKQAIAQGEFREDLFARINLWSYQLPGLVDRKEDIEPNIDFELARYAKEYGIMPRFNQQSRNAYLNFATSPQALWQGNFRELNSSIIRMATLAPQANITIEQVEQEIKRLNQNWTSTQNSYDDLIPVEIDEFDRYQLEKVLEICQKSNSLSEAGRQLFAISRTKKQRSNDADRLKKYLAKFGLSWEIIHSKNG</sequence>
<feature type="coiled-coil region" evidence="3">
    <location>
        <begin position="466"/>
        <end position="493"/>
    </location>
</feature>
<evidence type="ECO:0000313" key="7">
    <source>
        <dbReference type="Proteomes" id="UP000030901"/>
    </source>
</evidence>